<dbReference type="Gene3D" id="3.30.710.10">
    <property type="entry name" value="Potassium Channel Kv1.1, Chain A"/>
    <property type="match status" value="1"/>
</dbReference>
<dbReference type="EMBL" id="ML995484">
    <property type="protein sequence ID" value="KAF2142631.1"/>
    <property type="molecule type" value="Genomic_DNA"/>
</dbReference>
<dbReference type="CDD" id="cd18186">
    <property type="entry name" value="BTB_POZ_ZBTB_KLHL-like"/>
    <property type="match status" value="1"/>
</dbReference>
<dbReference type="SUPFAM" id="SSF54695">
    <property type="entry name" value="POZ domain"/>
    <property type="match status" value="1"/>
</dbReference>
<dbReference type="OrthoDB" id="6359816at2759"/>
<dbReference type="SMART" id="SM00225">
    <property type="entry name" value="BTB"/>
    <property type="match status" value="1"/>
</dbReference>
<proteinExistence type="predicted"/>
<gene>
    <name evidence="2" type="ORF">K452DRAFT_318219</name>
</gene>
<dbReference type="AlphaFoldDB" id="A0A6A6BJ95"/>
<keyword evidence="3" id="KW-1185">Reference proteome</keyword>
<dbReference type="Proteomes" id="UP000799438">
    <property type="component" value="Unassembled WGS sequence"/>
</dbReference>
<dbReference type="PANTHER" id="PTHR47843">
    <property type="entry name" value="BTB DOMAIN-CONTAINING PROTEIN-RELATED"/>
    <property type="match status" value="1"/>
</dbReference>
<dbReference type="InterPro" id="IPR011333">
    <property type="entry name" value="SKP1/BTB/POZ_sf"/>
</dbReference>
<accession>A0A6A6BJ95</accession>
<sequence>MAPTGLSLLPALTSGKFSDLTIRCGEYAWKVHKVVLCTHCKFFDNACSNGFLEAETSTITLNHDRPIAVTGMLEWFYSGDYTYTYPGDENDVATANENLYKLSNVQVYILAEKYAIDKLKELAWDYIQEAHSDLTIDSEEDTVKFMETVSMAYEDLPDTDHLRPFIVEIAVDRVKTLFRYAQFEEFLRDGSEFAVDMLRLSVQSGQVEHRSTISSGDRRPRA</sequence>
<dbReference type="Pfam" id="PF00651">
    <property type="entry name" value="BTB"/>
    <property type="match status" value="1"/>
</dbReference>
<reference evidence="2" key="1">
    <citation type="journal article" date="2020" name="Stud. Mycol.">
        <title>101 Dothideomycetes genomes: a test case for predicting lifestyles and emergence of pathogens.</title>
        <authorList>
            <person name="Haridas S."/>
            <person name="Albert R."/>
            <person name="Binder M."/>
            <person name="Bloem J."/>
            <person name="Labutti K."/>
            <person name="Salamov A."/>
            <person name="Andreopoulos B."/>
            <person name="Baker S."/>
            <person name="Barry K."/>
            <person name="Bills G."/>
            <person name="Bluhm B."/>
            <person name="Cannon C."/>
            <person name="Castanera R."/>
            <person name="Culley D."/>
            <person name="Daum C."/>
            <person name="Ezra D."/>
            <person name="Gonzalez J."/>
            <person name="Henrissat B."/>
            <person name="Kuo A."/>
            <person name="Liang C."/>
            <person name="Lipzen A."/>
            <person name="Lutzoni F."/>
            <person name="Magnuson J."/>
            <person name="Mondo S."/>
            <person name="Nolan M."/>
            <person name="Ohm R."/>
            <person name="Pangilinan J."/>
            <person name="Park H.-J."/>
            <person name="Ramirez L."/>
            <person name="Alfaro M."/>
            <person name="Sun H."/>
            <person name="Tritt A."/>
            <person name="Yoshinaga Y."/>
            <person name="Zwiers L.-H."/>
            <person name="Turgeon B."/>
            <person name="Goodwin S."/>
            <person name="Spatafora J."/>
            <person name="Crous P."/>
            <person name="Grigoriev I."/>
        </authorList>
    </citation>
    <scope>NUCLEOTIDE SEQUENCE</scope>
    <source>
        <strain evidence="2">CBS 121167</strain>
    </source>
</reference>
<organism evidence="2 3">
    <name type="scientific">Aplosporella prunicola CBS 121167</name>
    <dbReference type="NCBI Taxonomy" id="1176127"/>
    <lineage>
        <taxon>Eukaryota</taxon>
        <taxon>Fungi</taxon>
        <taxon>Dikarya</taxon>
        <taxon>Ascomycota</taxon>
        <taxon>Pezizomycotina</taxon>
        <taxon>Dothideomycetes</taxon>
        <taxon>Dothideomycetes incertae sedis</taxon>
        <taxon>Botryosphaeriales</taxon>
        <taxon>Aplosporellaceae</taxon>
        <taxon>Aplosporella</taxon>
    </lineage>
</organism>
<dbReference type="InterPro" id="IPR000210">
    <property type="entry name" value="BTB/POZ_dom"/>
</dbReference>
<dbReference type="GeneID" id="54301628"/>
<dbReference type="PROSITE" id="PS50097">
    <property type="entry name" value="BTB"/>
    <property type="match status" value="1"/>
</dbReference>
<feature type="domain" description="BTB" evidence="1">
    <location>
        <begin position="18"/>
        <end position="85"/>
    </location>
</feature>
<dbReference type="RefSeq" id="XP_033398343.1">
    <property type="nucleotide sequence ID" value="XM_033544132.1"/>
</dbReference>
<evidence type="ECO:0000259" key="1">
    <source>
        <dbReference type="PROSITE" id="PS50097"/>
    </source>
</evidence>
<protein>
    <recommendedName>
        <fullName evidence="1">BTB domain-containing protein</fullName>
    </recommendedName>
</protein>
<evidence type="ECO:0000313" key="2">
    <source>
        <dbReference type="EMBL" id="KAF2142631.1"/>
    </source>
</evidence>
<dbReference type="PANTHER" id="PTHR47843:SF5">
    <property type="entry name" value="BTB_POZ DOMAIN PROTEIN"/>
    <property type="match status" value="1"/>
</dbReference>
<name>A0A6A6BJ95_9PEZI</name>
<evidence type="ECO:0000313" key="3">
    <source>
        <dbReference type="Proteomes" id="UP000799438"/>
    </source>
</evidence>